<dbReference type="Pfam" id="PF07927">
    <property type="entry name" value="HicA_toxin"/>
    <property type="match status" value="1"/>
</dbReference>
<dbReference type="Gene3D" id="3.30.920.30">
    <property type="entry name" value="Hypothetical protein"/>
    <property type="match status" value="1"/>
</dbReference>
<dbReference type="InterPro" id="IPR012933">
    <property type="entry name" value="HicA_mRNA_interferase"/>
</dbReference>
<sequence length="80" mass="8957">MDVKKLRRLLDKLGYVATGNGKGSHETLEHEKYPPLTFSGHSSKEISGGLVKKILRKDVGLSDEQAKEVLRGKFRPDDNH</sequence>
<keyword evidence="5" id="KW-0378">Hydrolase</keyword>
<keyword evidence="2" id="KW-1277">Toxin-antitoxin system</keyword>
<dbReference type="SUPFAM" id="SSF54786">
    <property type="entry name" value="YcfA/nrd intein domain"/>
    <property type="match status" value="1"/>
</dbReference>
<proteinExistence type="inferred from homology"/>
<evidence type="ECO:0000256" key="7">
    <source>
        <dbReference type="ARBA" id="ARBA00023016"/>
    </source>
</evidence>
<keyword evidence="4" id="KW-0255">Endonuclease</keyword>
<evidence type="ECO:0000256" key="3">
    <source>
        <dbReference type="ARBA" id="ARBA00022722"/>
    </source>
</evidence>
<keyword evidence="6" id="KW-0694">RNA-binding</keyword>
<keyword evidence="9" id="KW-1185">Reference proteome</keyword>
<dbReference type="Proteomes" id="UP000643279">
    <property type="component" value="Unassembled WGS sequence"/>
</dbReference>
<keyword evidence="7" id="KW-0346">Stress response</keyword>
<evidence type="ECO:0000256" key="1">
    <source>
        <dbReference type="ARBA" id="ARBA00006620"/>
    </source>
</evidence>
<comment type="caution">
    <text evidence="8">The sequence shown here is derived from an EMBL/GenBank/DDBJ whole genome shotgun (WGS) entry which is preliminary data.</text>
</comment>
<organism evidence="8 9">
    <name type="scientific">Arthrobacter liuii</name>
    <dbReference type="NCBI Taxonomy" id="1476996"/>
    <lineage>
        <taxon>Bacteria</taxon>
        <taxon>Bacillati</taxon>
        <taxon>Actinomycetota</taxon>
        <taxon>Actinomycetes</taxon>
        <taxon>Micrococcales</taxon>
        <taxon>Micrococcaceae</taxon>
        <taxon>Arthrobacter</taxon>
    </lineage>
</organism>
<evidence type="ECO:0000313" key="8">
    <source>
        <dbReference type="EMBL" id="GGH94713.1"/>
    </source>
</evidence>
<accession>A0ABQ2AS56</accession>
<dbReference type="InterPro" id="IPR038570">
    <property type="entry name" value="HicA_sf"/>
</dbReference>
<reference evidence="9" key="1">
    <citation type="journal article" date="2019" name="Int. J. Syst. Evol. Microbiol.">
        <title>The Global Catalogue of Microorganisms (GCM) 10K type strain sequencing project: providing services to taxonomists for standard genome sequencing and annotation.</title>
        <authorList>
            <consortium name="The Broad Institute Genomics Platform"/>
            <consortium name="The Broad Institute Genome Sequencing Center for Infectious Disease"/>
            <person name="Wu L."/>
            <person name="Ma J."/>
        </authorList>
    </citation>
    <scope>NUCLEOTIDE SEQUENCE [LARGE SCALE GENOMIC DNA]</scope>
    <source>
        <strain evidence="9">CGMCC 1.12778</strain>
    </source>
</reference>
<gene>
    <name evidence="8" type="ORF">GCM10007170_18550</name>
</gene>
<evidence type="ECO:0000256" key="5">
    <source>
        <dbReference type="ARBA" id="ARBA00022801"/>
    </source>
</evidence>
<dbReference type="RefSeq" id="WP_188571328.1">
    <property type="nucleotide sequence ID" value="NZ_BMFW01000006.1"/>
</dbReference>
<evidence type="ECO:0000256" key="2">
    <source>
        <dbReference type="ARBA" id="ARBA00022649"/>
    </source>
</evidence>
<protein>
    <recommendedName>
        <fullName evidence="10">Type II toxin-antitoxin system HicA family toxin</fullName>
    </recommendedName>
</protein>
<keyword evidence="3" id="KW-0540">Nuclease</keyword>
<name>A0ABQ2AS56_9MICC</name>
<dbReference type="EMBL" id="BMFW01000006">
    <property type="protein sequence ID" value="GGH94713.1"/>
    <property type="molecule type" value="Genomic_DNA"/>
</dbReference>
<evidence type="ECO:0008006" key="10">
    <source>
        <dbReference type="Google" id="ProtNLM"/>
    </source>
</evidence>
<evidence type="ECO:0000256" key="4">
    <source>
        <dbReference type="ARBA" id="ARBA00022759"/>
    </source>
</evidence>
<evidence type="ECO:0000256" key="6">
    <source>
        <dbReference type="ARBA" id="ARBA00022884"/>
    </source>
</evidence>
<evidence type="ECO:0000313" key="9">
    <source>
        <dbReference type="Proteomes" id="UP000643279"/>
    </source>
</evidence>
<comment type="similarity">
    <text evidence="1">Belongs to the HicA mRNA interferase family.</text>
</comment>